<protein>
    <submittedName>
        <fullName evidence="1">Uncharacterized protein</fullName>
    </submittedName>
</protein>
<reference evidence="1" key="1">
    <citation type="submission" date="2021-05" db="EMBL/GenBank/DDBJ databases">
        <authorList>
            <person name="Alioto T."/>
            <person name="Alioto T."/>
            <person name="Gomez Garrido J."/>
        </authorList>
    </citation>
    <scope>NUCLEOTIDE SEQUENCE</scope>
</reference>
<name>A0A8D8ZCT2_9HEMI</name>
<sequence length="101" mass="11432">MFEFVRRQWEHAESSHLLRNKCFAHFKQSGHGRLWIAFDLTCVERAGNFGQFLFSVRCAGGHGSRITAVEECKTFLSVVDTENFASVLAETSVGVCFYACF</sequence>
<evidence type="ECO:0000313" key="1">
    <source>
        <dbReference type="EMBL" id="CAG6745473.1"/>
    </source>
</evidence>
<dbReference type="EMBL" id="HBUF01496713">
    <property type="protein sequence ID" value="CAG6745473.1"/>
    <property type="molecule type" value="Transcribed_RNA"/>
</dbReference>
<proteinExistence type="predicted"/>
<organism evidence="1">
    <name type="scientific">Cacopsylla melanoneura</name>
    <dbReference type="NCBI Taxonomy" id="428564"/>
    <lineage>
        <taxon>Eukaryota</taxon>
        <taxon>Metazoa</taxon>
        <taxon>Ecdysozoa</taxon>
        <taxon>Arthropoda</taxon>
        <taxon>Hexapoda</taxon>
        <taxon>Insecta</taxon>
        <taxon>Pterygota</taxon>
        <taxon>Neoptera</taxon>
        <taxon>Paraneoptera</taxon>
        <taxon>Hemiptera</taxon>
        <taxon>Sternorrhyncha</taxon>
        <taxon>Psylloidea</taxon>
        <taxon>Psyllidae</taxon>
        <taxon>Psyllinae</taxon>
        <taxon>Cacopsylla</taxon>
    </lineage>
</organism>
<accession>A0A8D8ZCT2</accession>
<dbReference type="AlphaFoldDB" id="A0A8D8ZCT2"/>